<dbReference type="PANTHER" id="PTHR35908">
    <property type="entry name" value="HYPOTHETICAL FUSION PROTEIN"/>
    <property type="match status" value="1"/>
</dbReference>
<dbReference type="AlphaFoldDB" id="A0A161XJ75"/>
<dbReference type="SUPFAM" id="SSF54593">
    <property type="entry name" value="Glyoxalase/Bleomycin resistance protein/Dihydroxybiphenyl dioxygenase"/>
    <property type="match status" value="1"/>
</dbReference>
<dbReference type="Gene3D" id="3.10.180.10">
    <property type="entry name" value="2,3-Dihydroxybiphenyl 1,2-Dioxygenase, domain 1"/>
    <property type="match status" value="1"/>
</dbReference>
<dbReference type="RefSeq" id="WP_067591953.1">
    <property type="nucleotide sequence ID" value="NZ_JABMCZ010000001.1"/>
</dbReference>
<gene>
    <name evidence="2" type="ORF">AWN90_35435</name>
</gene>
<dbReference type="InterPro" id="IPR041581">
    <property type="entry name" value="Glyoxalase_6"/>
</dbReference>
<comment type="caution">
    <text evidence="2">The sequence shown here is derived from an EMBL/GenBank/DDBJ whole genome shotgun (WGS) entry which is preliminary data.</text>
</comment>
<evidence type="ECO:0000259" key="1">
    <source>
        <dbReference type="Pfam" id="PF18029"/>
    </source>
</evidence>
<evidence type="ECO:0000313" key="3">
    <source>
        <dbReference type="Proteomes" id="UP000076512"/>
    </source>
</evidence>
<protein>
    <recommendedName>
        <fullName evidence="1">Glyoxalase-like domain-containing protein</fullName>
    </recommendedName>
</protein>
<dbReference type="STRING" id="455432.AWN90_35435"/>
<feature type="domain" description="Glyoxalase-like" evidence="1">
    <location>
        <begin position="6"/>
        <end position="147"/>
    </location>
</feature>
<evidence type="ECO:0000313" key="2">
    <source>
        <dbReference type="EMBL" id="KZM73838.1"/>
    </source>
</evidence>
<name>A0A161XJ75_9NOCA</name>
<dbReference type="OrthoDB" id="3212826at2"/>
<reference evidence="2 3" key="1">
    <citation type="submission" date="2016-04" db="EMBL/GenBank/DDBJ databases">
        <authorList>
            <person name="Evans L.H."/>
            <person name="Alamgir A."/>
            <person name="Owens N."/>
            <person name="Weber N.D."/>
            <person name="Virtaneva K."/>
            <person name="Barbian K."/>
            <person name="Babar A."/>
            <person name="Rosenke K."/>
        </authorList>
    </citation>
    <scope>NUCLEOTIDE SEQUENCE [LARGE SCALE GENOMIC DNA]</scope>
    <source>
        <strain evidence="2 3">IFM 0406</strain>
    </source>
</reference>
<dbReference type="Pfam" id="PF18029">
    <property type="entry name" value="Glyoxalase_6"/>
    <property type="match status" value="1"/>
</dbReference>
<sequence>MGIRYQVVIDTPDPNELARFWAQALGYVVEDHRPLLERMLDAGEITPDRVVREDDRLYWLDFAAIREPAAPVDETTGIAQGDRIVFQRVPEPKTVKNRLHLDVEVGPQRRESEIARLEALGARRLYDGDLGGPWTTMADPHGNEFCVQ</sequence>
<dbReference type="PANTHER" id="PTHR35908:SF1">
    <property type="entry name" value="CONSERVED PROTEIN"/>
    <property type="match status" value="1"/>
</dbReference>
<accession>A0A161XJ75</accession>
<dbReference type="InterPro" id="IPR029068">
    <property type="entry name" value="Glyas_Bleomycin-R_OHBP_Dase"/>
</dbReference>
<keyword evidence="3" id="KW-1185">Reference proteome</keyword>
<proteinExistence type="predicted"/>
<organism evidence="2 3">
    <name type="scientific">Nocardia terpenica</name>
    <dbReference type="NCBI Taxonomy" id="455432"/>
    <lineage>
        <taxon>Bacteria</taxon>
        <taxon>Bacillati</taxon>
        <taxon>Actinomycetota</taxon>
        <taxon>Actinomycetes</taxon>
        <taxon>Mycobacteriales</taxon>
        <taxon>Nocardiaceae</taxon>
        <taxon>Nocardia</taxon>
    </lineage>
</organism>
<dbReference type="EMBL" id="LWGR01000007">
    <property type="protein sequence ID" value="KZM73838.1"/>
    <property type="molecule type" value="Genomic_DNA"/>
</dbReference>
<dbReference type="Proteomes" id="UP000076512">
    <property type="component" value="Unassembled WGS sequence"/>
</dbReference>